<feature type="compositionally biased region" description="Basic residues" evidence="1">
    <location>
        <begin position="30"/>
        <end position="45"/>
    </location>
</feature>
<reference evidence="2" key="1">
    <citation type="submission" date="2022-08" db="EMBL/GenBank/DDBJ databases">
        <authorList>
            <person name="Kallberg Y."/>
            <person name="Tangrot J."/>
            <person name="Rosling A."/>
        </authorList>
    </citation>
    <scope>NUCLEOTIDE SEQUENCE</scope>
    <source>
        <strain evidence="2">Wild A</strain>
    </source>
</reference>
<dbReference type="AlphaFoldDB" id="A0A9W4SIW7"/>
<protein>
    <submittedName>
        <fullName evidence="2">3459_t:CDS:1</fullName>
    </submittedName>
</protein>
<sequence length="86" mass="9987">MSLRVFGSSSTLFAIFVANISKSTAPPHAEHHHSKKKEQYHHHSHQFQYQQPKSRYLAFSKYNRKIGDESNITKSKSKNSKTSKRK</sequence>
<organism evidence="2 3">
    <name type="scientific">Funneliformis geosporum</name>
    <dbReference type="NCBI Taxonomy" id="1117311"/>
    <lineage>
        <taxon>Eukaryota</taxon>
        <taxon>Fungi</taxon>
        <taxon>Fungi incertae sedis</taxon>
        <taxon>Mucoromycota</taxon>
        <taxon>Glomeromycotina</taxon>
        <taxon>Glomeromycetes</taxon>
        <taxon>Glomerales</taxon>
        <taxon>Glomeraceae</taxon>
        <taxon>Funneliformis</taxon>
    </lineage>
</organism>
<feature type="region of interest" description="Disordered" evidence="1">
    <location>
        <begin position="24"/>
        <end position="51"/>
    </location>
</feature>
<evidence type="ECO:0000313" key="2">
    <source>
        <dbReference type="EMBL" id="CAI2170690.1"/>
    </source>
</evidence>
<evidence type="ECO:0000313" key="3">
    <source>
        <dbReference type="Proteomes" id="UP001153678"/>
    </source>
</evidence>
<evidence type="ECO:0000256" key="1">
    <source>
        <dbReference type="SAM" id="MobiDB-lite"/>
    </source>
</evidence>
<dbReference type="Proteomes" id="UP001153678">
    <property type="component" value="Unassembled WGS sequence"/>
</dbReference>
<comment type="caution">
    <text evidence="2">The sequence shown here is derived from an EMBL/GenBank/DDBJ whole genome shotgun (WGS) entry which is preliminary data.</text>
</comment>
<feature type="region of interest" description="Disordered" evidence="1">
    <location>
        <begin position="67"/>
        <end position="86"/>
    </location>
</feature>
<feature type="compositionally biased region" description="Basic residues" evidence="1">
    <location>
        <begin position="75"/>
        <end position="86"/>
    </location>
</feature>
<gene>
    <name evidence="2" type="ORF">FWILDA_LOCUS4704</name>
</gene>
<proteinExistence type="predicted"/>
<name>A0A9W4SIW7_9GLOM</name>
<accession>A0A9W4SIW7</accession>
<keyword evidence="3" id="KW-1185">Reference proteome</keyword>
<dbReference type="EMBL" id="CAMKVN010000731">
    <property type="protein sequence ID" value="CAI2170690.1"/>
    <property type="molecule type" value="Genomic_DNA"/>
</dbReference>